<dbReference type="PANTHER" id="PTHR22573">
    <property type="entry name" value="PHOSPHOHEXOMUTASE FAMILY MEMBER"/>
    <property type="match status" value="1"/>
</dbReference>
<sequence length="198" mass="21460">MDDFLMIFVTPSDSVAIIAANAENVIQYFKTGLKGLARSMTTSGALDRVAEELNLPFYEVPTEESFVTSSGHIYEKDGTWTVLAWLSIIAFRNKDKKLGEKLVSVSDECEFEGANKMIDYLRDLISKGKTGDVYVVVPAWASSSLTSSGVIAASPLHQVFPVQRFTACASTASVRTLTPCQADATTRPLSCSDSDPNS</sequence>
<evidence type="ECO:0000256" key="4">
    <source>
        <dbReference type="ARBA" id="ARBA00023235"/>
    </source>
</evidence>
<dbReference type="SUPFAM" id="SSF53738">
    <property type="entry name" value="Phosphoglucomutase, first 3 domains"/>
    <property type="match status" value="1"/>
</dbReference>
<evidence type="ECO:0000256" key="2">
    <source>
        <dbReference type="ARBA" id="ARBA00022723"/>
    </source>
</evidence>
<proteinExistence type="predicted"/>
<keyword evidence="4 6" id="KW-0413">Isomerase</keyword>
<gene>
    <name evidence="6" type="ORF">AAHA92_16863</name>
</gene>
<reference evidence="6 7" key="1">
    <citation type="submission" date="2024-06" db="EMBL/GenBank/DDBJ databases">
        <title>A chromosome level genome sequence of Diviner's sage (Salvia divinorum).</title>
        <authorList>
            <person name="Ford S.A."/>
            <person name="Ro D.-K."/>
            <person name="Ness R.W."/>
            <person name="Phillips M.A."/>
        </authorList>
    </citation>
    <scope>NUCLEOTIDE SEQUENCE [LARGE SCALE GENOMIC DNA]</scope>
    <source>
        <strain evidence="6">SAF-2024a</strain>
        <tissue evidence="6">Leaf</tissue>
    </source>
</reference>
<keyword evidence="2" id="KW-0479">Metal-binding</keyword>
<dbReference type="EMBL" id="JBEAFC010000007">
    <property type="protein sequence ID" value="KAL1548657.1"/>
    <property type="molecule type" value="Genomic_DNA"/>
</dbReference>
<evidence type="ECO:0000256" key="5">
    <source>
        <dbReference type="ARBA" id="ARBA00023277"/>
    </source>
</evidence>
<dbReference type="PANTHER" id="PTHR22573:SF59">
    <property type="entry name" value="PHOSPHOGLUCOMUTASE, CHLOROPLASTIC"/>
    <property type="match status" value="1"/>
</dbReference>
<keyword evidence="5" id="KW-0119">Carbohydrate metabolism</keyword>
<organism evidence="6 7">
    <name type="scientific">Salvia divinorum</name>
    <name type="common">Maria pastora</name>
    <name type="synonym">Diviner's sage</name>
    <dbReference type="NCBI Taxonomy" id="28513"/>
    <lineage>
        <taxon>Eukaryota</taxon>
        <taxon>Viridiplantae</taxon>
        <taxon>Streptophyta</taxon>
        <taxon>Embryophyta</taxon>
        <taxon>Tracheophyta</taxon>
        <taxon>Spermatophyta</taxon>
        <taxon>Magnoliopsida</taxon>
        <taxon>eudicotyledons</taxon>
        <taxon>Gunneridae</taxon>
        <taxon>Pentapetalae</taxon>
        <taxon>asterids</taxon>
        <taxon>lamiids</taxon>
        <taxon>Lamiales</taxon>
        <taxon>Lamiaceae</taxon>
        <taxon>Nepetoideae</taxon>
        <taxon>Mentheae</taxon>
        <taxon>Salviinae</taxon>
        <taxon>Salvia</taxon>
        <taxon>Salvia subgen. Calosphace</taxon>
    </lineage>
</organism>
<comment type="caution">
    <text evidence="6">The sequence shown here is derived from an EMBL/GenBank/DDBJ whole genome shotgun (WGS) entry which is preliminary data.</text>
</comment>
<comment type="cofactor">
    <cofactor evidence="1">
        <name>Mg(2+)</name>
        <dbReference type="ChEBI" id="CHEBI:18420"/>
    </cofactor>
</comment>
<keyword evidence="7" id="KW-1185">Reference proteome</keyword>
<dbReference type="Gene3D" id="3.40.120.10">
    <property type="entry name" value="Alpha-D-Glucose-1,6-Bisphosphate, subunit A, domain 3"/>
    <property type="match status" value="2"/>
</dbReference>
<keyword evidence="3" id="KW-0460">Magnesium</keyword>
<evidence type="ECO:0000313" key="6">
    <source>
        <dbReference type="EMBL" id="KAL1548657.1"/>
    </source>
</evidence>
<dbReference type="InterPro" id="IPR045244">
    <property type="entry name" value="PGM"/>
</dbReference>
<evidence type="ECO:0000256" key="3">
    <source>
        <dbReference type="ARBA" id="ARBA00022842"/>
    </source>
</evidence>
<evidence type="ECO:0000256" key="1">
    <source>
        <dbReference type="ARBA" id="ARBA00001946"/>
    </source>
</evidence>
<dbReference type="AlphaFoldDB" id="A0ABD1GXF6"/>
<protein>
    <submittedName>
        <fullName evidence="6">Phosphoglucomutase (Alpha-D-glucose-1,6-bisphosphate-dependent)</fullName>
        <ecNumber evidence="6">5.4.2.2</ecNumber>
    </submittedName>
</protein>
<dbReference type="GO" id="GO:0004614">
    <property type="term" value="F:phosphoglucomutase activity"/>
    <property type="evidence" value="ECO:0007669"/>
    <property type="project" value="UniProtKB-EC"/>
</dbReference>
<dbReference type="Proteomes" id="UP001567538">
    <property type="component" value="Unassembled WGS sequence"/>
</dbReference>
<name>A0ABD1GXF6_SALDI</name>
<accession>A0ABD1GXF6</accession>
<dbReference type="InterPro" id="IPR016055">
    <property type="entry name" value="A-D-PHexomutase_a/b/a-I/II/III"/>
</dbReference>
<dbReference type="GO" id="GO:0046872">
    <property type="term" value="F:metal ion binding"/>
    <property type="evidence" value="ECO:0007669"/>
    <property type="project" value="UniProtKB-KW"/>
</dbReference>
<evidence type="ECO:0000313" key="7">
    <source>
        <dbReference type="Proteomes" id="UP001567538"/>
    </source>
</evidence>
<dbReference type="EC" id="5.4.2.2" evidence="6"/>